<dbReference type="Gene3D" id="3.10.620.30">
    <property type="match status" value="1"/>
</dbReference>
<dbReference type="PANTHER" id="PTHR33490">
    <property type="entry name" value="BLR5614 PROTEIN-RELATED"/>
    <property type="match status" value="1"/>
</dbReference>
<dbReference type="OrthoDB" id="9804023at2"/>
<dbReference type="InterPro" id="IPR002931">
    <property type="entry name" value="Transglutaminase-like"/>
</dbReference>
<sequence>MRVAVNHVTRFRFAEPASHSIHDARLVPRPAAGQRLVSWSVRGPGRRAEWRDGHGNSITTFSVAQRHSHVEIAVEGIYEWVGDDSWLQYAEREPLPATFWLRNHGLARHDARLDPLIAGLAPRVADSRDHVPLLHELMQRVHERITYRVGVSDVKTDALHAFDRGEGVCQDLAQVFVACCRRLGVPARYVSGYMRTDNGHKIGSPCPAWGEALVPGLGWVGFDPANNASPTHDYLKLAVGLDYTEAAPVTGRRIGPGGDAEMTVEAMVRQID</sequence>
<dbReference type="AlphaFoldDB" id="A0A5C8PCT8"/>
<feature type="domain" description="Transglutaminase-like" evidence="1">
    <location>
        <begin position="161"/>
        <end position="226"/>
    </location>
</feature>
<dbReference type="RefSeq" id="WP_147851142.1">
    <property type="nucleotide sequence ID" value="NZ_VDUZ01000051.1"/>
</dbReference>
<protein>
    <submittedName>
        <fullName evidence="2">Transglutaminase family protein</fullName>
    </submittedName>
</protein>
<evidence type="ECO:0000259" key="1">
    <source>
        <dbReference type="SMART" id="SM00460"/>
    </source>
</evidence>
<dbReference type="SMART" id="SM00460">
    <property type="entry name" value="TGc"/>
    <property type="match status" value="1"/>
</dbReference>
<dbReference type="Proteomes" id="UP000321638">
    <property type="component" value="Unassembled WGS sequence"/>
</dbReference>
<dbReference type="Pfam" id="PF08379">
    <property type="entry name" value="Bact_transglu_N"/>
    <property type="match status" value="1"/>
</dbReference>
<accession>A0A5C8PCT8</accession>
<evidence type="ECO:0000313" key="2">
    <source>
        <dbReference type="EMBL" id="TXL70917.1"/>
    </source>
</evidence>
<comment type="caution">
    <text evidence="2">The sequence shown here is derived from an EMBL/GenBank/DDBJ whole genome shotgun (WGS) entry which is preliminary data.</text>
</comment>
<evidence type="ECO:0000313" key="3">
    <source>
        <dbReference type="Proteomes" id="UP000321638"/>
    </source>
</evidence>
<dbReference type="SUPFAM" id="SSF54001">
    <property type="entry name" value="Cysteine proteinases"/>
    <property type="match status" value="1"/>
</dbReference>
<gene>
    <name evidence="2" type="ORF">FHP25_32335</name>
</gene>
<name>A0A5C8PCT8_9HYPH</name>
<dbReference type="PANTHER" id="PTHR33490:SF6">
    <property type="entry name" value="SLL1049 PROTEIN"/>
    <property type="match status" value="1"/>
</dbReference>
<dbReference type="EMBL" id="VDUZ01000051">
    <property type="protein sequence ID" value="TXL70917.1"/>
    <property type="molecule type" value="Genomic_DNA"/>
</dbReference>
<dbReference type="Pfam" id="PF01841">
    <property type="entry name" value="Transglut_core"/>
    <property type="match status" value="1"/>
</dbReference>
<keyword evidence="3" id="KW-1185">Reference proteome</keyword>
<organism evidence="2 3">
    <name type="scientific">Vineibacter terrae</name>
    <dbReference type="NCBI Taxonomy" id="2586908"/>
    <lineage>
        <taxon>Bacteria</taxon>
        <taxon>Pseudomonadati</taxon>
        <taxon>Pseudomonadota</taxon>
        <taxon>Alphaproteobacteria</taxon>
        <taxon>Hyphomicrobiales</taxon>
        <taxon>Vineibacter</taxon>
    </lineage>
</organism>
<proteinExistence type="predicted"/>
<dbReference type="InterPro" id="IPR038765">
    <property type="entry name" value="Papain-like_cys_pep_sf"/>
</dbReference>
<dbReference type="InterPro" id="IPR013589">
    <property type="entry name" value="Bac_transglu_N"/>
</dbReference>
<reference evidence="2 3" key="1">
    <citation type="submission" date="2019-06" db="EMBL/GenBank/DDBJ databases">
        <title>New taxonomy in bacterial strain CC-CFT640, isolated from vineyard.</title>
        <authorList>
            <person name="Lin S.-Y."/>
            <person name="Tsai C.-F."/>
            <person name="Young C.-C."/>
        </authorList>
    </citation>
    <scope>NUCLEOTIDE SEQUENCE [LARGE SCALE GENOMIC DNA]</scope>
    <source>
        <strain evidence="2 3">CC-CFT640</strain>
    </source>
</reference>